<dbReference type="AlphaFoldDB" id="A0A811LQA7"/>
<evidence type="ECO:0000313" key="6">
    <source>
        <dbReference type="Proteomes" id="UP000614601"/>
    </source>
</evidence>
<organism evidence="5 6">
    <name type="scientific">Bursaphelenchus okinawaensis</name>
    <dbReference type="NCBI Taxonomy" id="465554"/>
    <lineage>
        <taxon>Eukaryota</taxon>
        <taxon>Metazoa</taxon>
        <taxon>Ecdysozoa</taxon>
        <taxon>Nematoda</taxon>
        <taxon>Chromadorea</taxon>
        <taxon>Rhabditida</taxon>
        <taxon>Tylenchina</taxon>
        <taxon>Tylenchomorpha</taxon>
        <taxon>Aphelenchoidea</taxon>
        <taxon>Aphelenchoididae</taxon>
        <taxon>Bursaphelenchus</taxon>
    </lineage>
</organism>
<comment type="similarity">
    <text evidence="1">Belongs to the short-chain dehydrogenases/reductases (SDR) family.</text>
</comment>
<proteinExistence type="inferred from homology"/>
<keyword evidence="6" id="KW-1185">Reference proteome</keyword>
<evidence type="ECO:0000259" key="4">
    <source>
        <dbReference type="SMART" id="SM00822"/>
    </source>
</evidence>
<dbReference type="EMBL" id="CAJFDH010000006">
    <property type="protein sequence ID" value="CAD5230507.1"/>
    <property type="molecule type" value="Genomic_DNA"/>
</dbReference>
<dbReference type="InterPro" id="IPR028110">
    <property type="entry name" value="TMEM254"/>
</dbReference>
<feature type="transmembrane region" description="Helical" evidence="3">
    <location>
        <begin position="304"/>
        <end position="322"/>
    </location>
</feature>
<keyword evidence="3" id="KW-0472">Membrane</keyword>
<dbReference type="GO" id="GO:0016616">
    <property type="term" value="F:oxidoreductase activity, acting on the CH-OH group of donors, NAD or NADP as acceptor"/>
    <property type="evidence" value="ECO:0007669"/>
    <property type="project" value="TreeGrafter"/>
</dbReference>
<dbReference type="EMBL" id="CAJFCW020000006">
    <property type="protein sequence ID" value="CAG9127789.1"/>
    <property type="molecule type" value="Genomic_DNA"/>
</dbReference>
<protein>
    <recommendedName>
        <fullName evidence="4">Ketoreductase domain-containing protein</fullName>
    </recommendedName>
</protein>
<feature type="domain" description="Ketoreductase" evidence="4">
    <location>
        <begin position="9"/>
        <end position="196"/>
    </location>
</feature>
<dbReference type="Proteomes" id="UP000614601">
    <property type="component" value="Unassembled WGS sequence"/>
</dbReference>
<dbReference type="Pfam" id="PF00106">
    <property type="entry name" value="adh_short"/>
    <property type="match status" value="1"/>
</dbReference>
<evidence type="ECO:0000256" key="1">
    <source>
        <dbReference type="ARBA" id="ARBA00006484"/>
    </source>
</evidence>
<dbReference type="PRINTS" id="PR00081">
    <property type="entry name" value="GDHRDH"/>
</dbReference>
<dbReference type="Proteomes" id="UP000783686">
    <property type="component" value="Unassembled WGS sequence"/>
</dbReference>
<dbReference type="InterPro" id="IPR036291">
    <property type="entry name" value="NAD(P)-bd_dom_sf"/>
</dbReference>
<dbReference type="GO" id="GO:0005811">
    <property type="term" value="C:lipid droplet"/>
    <property type="evidence" value="ECO:0007669"/>
    <property type="project" value="TreeGrafter"/>
</dbReference>
<evidence type="ECO:0000313" key="5">
    <source>
        <dbReference type="EMBL" id="CAD5230507.1"/>
    </source>
</evidence>
<gene>
    <name evidence="5" type="ORF">BOKJ2_LOCUS14170</name>
</gene>
<dbReference type="Pfam" id="PF14934">
    <property type="entry name" value="TMEM254"/>
    <property type="match status" value="1"/>
</dbReference>
<evidence type="ECO:0000256" key="2">
    <source>
        <dbReference type="ARBA" id="ARBA00023002"/>
    </source>
</evidence>
<feature type="transmembrane region" description="Helical" evidence="3">
    <location>
        <begin position="382"/>
        <end position="402"/>
    </location>
</feature>
<keyword evidence="2" id="KW-0560">Oxidoreductase</keyword>
<comment type="caution">
    <text evidence="5">The sequence shown here is derived from an EMBL/GenBank/DDBJ whole genome shotgun (WGS) entry which is preliminary data.</text>
</comment>
<evidence type="ECO:0000256" key="3">
    <source>
        <dbReference type="SAM" id="Phobius"/>
    </source>
</evidence>
<name>A0A811LQA7_9BILA</name>
<dbReference type="InterPro" id="IPR057326">
    <property type="entry name" value="KR_dom"/>
</dbReference>
<dbReference type="Gene3D" id="3.40.50.720">
    <property type="entry name" value="NAD(P)-binding Rossmann-like Domain"/>
    <property type="match status" value="1"/>
</dbReference>
<dbReference type="PANTHER" id="PTHR24322">
    <property type="entry name" value="PKSB"/>
    <property type="match status" value="1"/>
</dbReference>
<reference evidence="5" key="1">
    <citation type="submission" date="2020-09" db="EMBL/GenBank/DDBJ databases">
        <authorList>
            <person name="Kikuchi T."/>
        </authorList>
    </citation>
    <scope>NUCLEOTIDE SEQUENCE</scope>
    <source>
        <strain evidence="5">SH1</strain>
    </source>
</reference>
<dbReference type="SMART" id="SM00822">
    <property type="entry name" value="PKS_KR"/>
    <property type="match status" value="1"/>
</dbReference>
<dbReference type="SUPFAM" id="SSF51735">
    <property type="entry name" value="NAD(P)-binding Rossmann-fold domains"/>
    <property type="match status" value="1"/>
</dbReference>
<keyword evidence="3" id="KW-0812">Transmembrane</keyword>
<feature type="transmembrane region" description="Helical" evidence="3">
    <location>
        <begin position="349"/>
        <end position="370"/>
    </location>
</feature>
<keyword evidence="3" id="KW-1133">Transmembrane helix</keyword>
<accession>A0A811LQA7</accession>
<dbReference type="PANTHER" id="PTHR24322:SF736">
    <property type="entry name" value="RETINOL DEHYDROGENASE 10"/>
    <property type="match status" value="1"/>
</dbReference>
<dbReference type="InterPro" id="IPR002347">
    <property type="entry name" value="SDR_fam"/>
</dbReference>
<sequence>MKRKSVKDQVIVITGGGSGIGQRVAEILALEHGAVVVILDLNEESGTSTTINISSKGGRCEYYKCNVADAKNVEEIAQQILHKHEKVDIVVCNAAIARFGHFLNITDDDMHQVYDVNVFGTMNVLRAFLPEFEKRNSGHIVAMSSIAGHFGETFGSAYCPTKFATRGLMESLQMEYRDRGLNGIRTTTLFPYFTNTPMVQSLAFAPTSEFYSCMSVDRCAQVTVDSILKERVISYIPRHLCILGFFKGMAAYYCQKSGRRLVGFQLSPTRTNNNQDERQEKSDKYSFEAWSPHKMAAFFRSPDLFWFFLIPGALAFTFLVYYDVDLIPHTYLGPVGTFISSMGKENRSITGLINILAWIAHVAEGLFALYTADKRKYGFGCAFKWFAQTTIVGFPSLLLLLNRRDPRPRKKRN</sequence>
<dbReference type="OrthoDB" id="10253736at2759"/>